<keyword evidence="3" id="KW-1185">Reference proteome</keyword>
<evidence type="ECO:0000256" key="1">
    <source>
        <dbReference type="SAM" id="MobiDB-lite"/>
    </source>
</evidence>
<comment type="caution">
    <text evidence="2">The sequence shown here is derived from an EMBL/GenBank/DDBJ whole genome shotgun (WGS) entry which is preliminary data.</text>
</comment>
<feature type="region of interest" description="Disordered" evidence="1">
    <location>
        <begin position="37"/>
        <end position="72"/>
    </location>
</feature>
<evidence type="ECO:0000313" key="2">
    <source>
        <dbReference type="EMBL" id="KAK3676194.1"/>
    </source>
</evidence>
<dbReference type="AlphaFoldDB" id="A0AAE0WQZ8"/>
<protein>
    <submittedName>
        <fullName evidence="2">Uncharacterized protein</fullName>
    </submittedName>
</protein>
<sequence length="182" mass="20860">MAPQRHHFEFDVPPPATHYPVDHDIILSASLRQTHLAPNEQHPSRPVSRHPPNMRRTSRKRHHEGARARASQVNSVDFGASLRAIDFGFRIKSPIVSDPPMRFRDASSTETVMPQRTFREVSSSIRQALRSITHPRGPPYYAATEWVPVYGFAKHLTYYAITAANDSRSLSFEELRMMVYQI</sequence>
<organism evidence="2 3">
    <name type="scientific">Recurvomyces mirabilis</name>
    <dbReference type="NCBI Taxonomy" id="574656"/>
    <lineage>
        <taxon>Eukaryota</taxon>
        <taxon>Fungi</taxon>
        <taxon>Dikarya</taxon>
        <taxon>Ascomycota</taxon>
        <taxon>Pezizomycotina</taxon>
        <taxon>Dothideomycetes</taxon>
        <taxon>Dothideomycetidae</taxon>
        <taxon>Mycosphaerellales</taxon>
        <taxon>Teratosphaeriaceae</taxon>
        <taxon>Recurvomyces</taxon>
    </lineage>
</organism>
<dbReference type="EMBL" id="JAUTXT010000011">
    <property type="protein sequence ID" value="KAK3676194.1"/>
    <property type="molecule type" value="Genomic_DNA"/>
</dbReference>
<accession>A0AAE0WQZ8</accession>
<name>A0AAE0WQZ8_9PEZI</name>
<gene>
    <name evidence="2" type="ORF">LTR78_003944</name>
</gene>
<proteinExistence type="predicted"/>
<feature type="compositionally biased region" description="Basic residues" evidence="1">
    <location>
        <begin position="52"/>
        <end position="64"/>
    </location>
</feature>
<evidence type="ECO:0000313" key="3">
    <source>
        <dbReference type="Proteomes" id="UP001274830"/>
    </source>
</evidence>
<dbReference type="Proteomes" id="UP001274830">
    <property type="component" value="Unassembled WGS sequence"/>
</dbReference>
<reference evidence="2" key="1">
    <citation type="submission" date="2023-07" db="EMBL/GenBank/DDBJ databases">
        <title>Black Yeasts Isolated from many extreme environments.</title>
        <authorList>
            <person name="Coleine C."/>
            <person name="Stajich J.E."/>
            <person name="Selbmann L."/>
        </authorList>
    </citation>
    <scope>NUCLEOTIDE SEQUENCE</scope>
    <source>
        <strain evidence="2">CCFEE 5485</strain>
    </source>
</reference>